<dbReference type="Gene3D" id="3.40.50.1110">
    <property type="entry name" value="SGNH hydrolase"/>
    <property type="match status" value="1"/>
</dbReference>
<evidence type="ECO:0000313" key="2">
    <source>
        <dbReference type="EMBL" id="KAF6150249.1"/>
    </source>
</evidence>
<gene>
    <name evidence="2" type="ORF">GIB67_000123</name>
</gene>
<proteinExistence type="predicted"/>
<sequence length="131" mass="15070">MKLRNPKLPQNYTPPRNRPLSDTNCRVASSKDKIPSRFSSFLNLVCNLNEYITLLKSNAASKWGLPFIEPYFKNIGPSYRHGINFAVAGATVINITEEVPIFFPLQTDQFDRFKRRVYASLRSKTNQVIPY</sequence>
<dbReference type="AlphaFoldDB" id="A0A7J7M5T4"/>
<organism evidence="2 3">
    <name type="scientific">Kingdonia uniflora</name>
    <dbReference type="NCBI Taxonomy" id="39325"/>
    <lineage>
        <taxon>Eukaryota</taxon>
        <taxon>Viridiplantae</taxon>
        <taxon>Streptophyta</taxon>
        <taxon>Embryophyta</taxon>
        <taxon>Tracheophyta</taxon>
        <taxon>Spermatophyta</taxon>
        <taxon>Magnoliopsida</taxon>
        <taxon>Ranunculales</taxon>
        <taxon>Circaeasteraceae</taxon>
        <taxon>Kingdonia</taxon>
    </lineage>
</organism>
<feature type="compositionally biased region" description="Polar residues" evidence="1">
    <location>
        <begin position="8"/>
        <end position="26"/>
    </location>
</feature>
<protein>
    <submittedName>
        <fullName evidence="2">Uncharacterized protein</fullName>
    </submittedName>
</protein>
<dbReference type="OrthoDB" id="10645538at2759"/>
<dbReference type="EMBL" id="JACGCM010001752">
    <property type="protein sequence ID" value="KAF6150249.1"/>
    <property type="molecule type" value="Genomic_DNA"/>
</dbReference>
<name>A0A7J7M5T4_9MAGN</name>
<feature type="region of interest" description="Disordered" evidence="1">
    <location>
        <begin position="1"/>
        <end position="26"/>
    </location>
</feature>
<dbReference type="InterPro" id="IPR036514">
    <property type="entry name" value="SGNH_hydro_sf"/>
</dbReference>
<comment type="caution">
    <text evidence="2">The sequence shown here is derived from an EMBL/GenBank/DDBJ whole genome shotgun (WGS) entry which is preliminary data.</text>
</comment>
<evidence type="ECO:0000313" key="3">
    <source>
        <dbReference type="Proteomes" id="UP000541444"/>
    </source>
</evidence>
<evidence type="ECO:0000256" key="1">
    <source>
        <dbReference type="SAM" id="MobiDB-lite"/>
    </source>
</evidence>
<dbReference type="Proteomes" id="UP000541444">
    <property type="component" value="Unassembled WGS sequence"/>
</dbReference>
<keyword evidence="3" id="KW-1185">Reference proteome</keyword>
<reference evidence="2 3" key="1">
    <citation type="journal article" date="2020" name="IScience">
        <title>Genome Sequencing of the Endangered Kingdonia uniflora (Circaeasteraceae, Ranunculales) Reveals Potential Mechanisms of Evolutionary Specialization.</title>
        <authorList>
            <person name="Sun Y."/>
            <person name="Deng T."/>
            <person name="Zhang A."/>
            <person name="Moore M.J."/>
            <person name="Landis J.B."/>
            <person name="Lin N."/>
            <person name="Zhang H."/>
            <person name="Zhang X."/>
            <person name="Huang J."/>
            <person name="Zhang X."/>
            <person name="Sun H."/>
            <person name="Wang H."/>
        </authorList>
    </citation>
    <scope>NUCLEOTIDE SEQUENCE [LARGE SCALE GENOMIC DNA]</scope>
    <source>
        <strain evidence="2">TB1705</strain>
        <tissue evidence="2">Leaf</tissue>
    </source>
</reference>
<accession>A0A7J7M5T4</accession>